<keyword evidence="2" id="KW-0503">Monooxygenase</keyword>
<gene>
    <name evidence="2" type="ORF">ABFY20_15245</name>
</gene>
<dbReference type="RefSeq" id="WP_368497084.1">
    <property type="nucleotide sequence ID" value="NZ_CP162511.1"/>
</dbReference>
<sequence length="106" mass="11146">MSDSVVAVVTFRPLPGRGPEVVELLAPIIAGVHEEPGCLLYALNEASDGSFWFVEKWATAADAERHSRSSPALPVLAERLSPLLEGVPVIVQGVAHPLGDPVKGAL</sequence>
<evidence type="ECO:0000259" key="1">
    <source>
        <dbReference type="PROSITE" id="PS51725"/>
    </source>
</evidence>
<dbReference type="AlphaFoldDB" id="A0AB39BEA1"/>
<dbReference type="PROSITE" id="PS51725">
    <property type="entry name" value="ABM"/>
    <property type="match status" value="1"/>
</dbReference>
<dbReference type="InterPro" id="IPR011008">
    <property type="entry name" value="Dimeric_a/b-barrel"/>
</dbReference>
<dbReference type="Gene3D" id="3.30.70.100">
    <property type="match status" value="1"/>
</dbReference>
<keyword evidence="2" id="KW-0560">Oxidoreductase</keyword>
<accession>A0AB39BEA1</accession>
<evidence type="ECO:0000313" key="2">
    <source>
        <dbReference type="EMBL" id="XDI04679.1"/>
    </source>
</evidence>
<reference evidence="2" key="1">
    <citation type="submission" date="2024-05" db="EMBL/GenBank/DDBJ databases">
        <title>Herbiconiux sp. A18JL235.</title>
        <authorList>
            <person name="Zhang G."/>
        </authorList>
    </citation>
    <scope>NUCLEOTIDE SEQUENCE</scope>
    <source>
        <strain evidence="2">A18JL235</strain>
    </source>
</reference>
<dbReference type="EC" id="1.-.-.-" evidence="2"/>
<protein>
    <submittedName>
        <fullName evidence="2">Quinol monooxygenase</fullName>
        <ecNumber evidence="2">1.-.-.-</ecNumber>
    </submittedName>
</protein>
<feature type="domain" description="ABM" evidence="1">
    <location>
        <begin position="5"/>
        <end position="92"/>
    </location>
</feature>
<organism evidence="2">
    <name type="scientific">Herbiconiux sp. A18JL235</name>
    <dbReference type="NCBI Taxonomy" id="3152363"/>
    <lineage>
        <taxon>Bacteria</taxon>
        <taxon>Bacillati</taxon>
        <taxon>Actinomycetota</taxon>
        <taxon>Actinomycetes</taxon>
        <taxon>Micrococcales</taxon>
        <taxon>Microbacteriaceae</taxon>
        <taxon>Herbiconiux</taxon>
    </lineage>
</organism>
<dbReference type="Pfam" id="PF03992">
    <property type="entry name" value="ABM"/>
    <property type="match status" value="1"/>
</dbReference>
<dbReference type="GO" id="GO:0004497">
    <property type="term" value="F:monooxygenase activity"/>
    <property type="evidence" value="ECO:0007669"/>
    <property type="project" value="UniProtKB-KW"/>
</dbReference>
<proteinExistence type="predicted"/>
<dbReference type="SUPFAM" id="SSF54909">
    <property type="entry name" value="Dimeric alpha+beta barrel"/>
    <property type="match status" value="1"/>
</dbReference>
<dbReference type="EMBL" id="CP162511">
    <property type="protein sequence ID" value="XDI04679.1"/>
    <property type="molecule type" value="Genomic_DNA"/>
</dbReference>
<name>A0AB39BEA1_9MICO</name>
<dbReference type="InterPro" id="IPR007138">
    <property type="entry name" value="ABM_dom"/>
</dbReference>